<feature type="region of interest" description="Disordered" evidence="1">
    <location>
        <begin position="92"/>
        <end position="140"/>
    </location>
</feature>
<feature type="compositionally biased region" description="Low complexity" evidence="1">
    <location>
        <begin position="119"/>
        <end position="135"/>
    </location>
</feature>
<dbReference type="AlphaFoldDB" id="A0A3N4LB67"/>
<organism evidence="2 3">
    <name type="scientific">Terfezia boudieri ATCC MYA-4762</name>
    <dbReference type="NCBI Taxonomy" id="1051890"/>
    <lineage>
        <taxon>Eukaryota</taxon>
        <taxon>Fungi</taxon>
        <taxon>Dikarya</taxon>
        <taxon>Ascomycota</taxon>
        <taxon>Pezizomycotina</taxon>
        <taxon>Pezizomycetes</taxon>
        <taxon>Pezizales</taxon>
        <taxon>Pezizaceae</taxon>
        <taxon>Terfezia</taxon>
    </lineage>
</organism>
<accession>A0A3N4LB67</accession>
<dbReference type="InParanoid" id="A0A3N4LB67"/>
<keyword evidence="3" id="KW-1185">Reference proteome</keyword>
<name>A0A3N4LB67_9PEZI</name>
<protein>
    <submittedName>
        <fullName evidence="2">Uncharacterized protein</fullName>
    </submittedName>
</protein>
<evidence type="ECO:0000256" key="1">
    <source>
        <dbReference type="SAM" id="MobiDB-lite"/>
    </source>
</evidence>
<dbReference type="OrthoDB" id="5417362at2759"/>
<gene>
    <name evidence="2" type="ORF">L211DRAFT_871658</name>
</gene>
<evidence type="ECO:0000313" key="2">
    <source>
        <dbReference type="EMBL" id="RPB18719.1"/>
    </source>
</evidence>
<sequence>MHLNQEPTLSAAVSKPAIPFFSTTSSSTHSSTPSATSFPTTTIPTSMGLKPSYLILDEDISCLDAFRILGRLVANVKCPLAEYSPVRAIPGARIPGLDESSPKSSGDAVKRQSTSVPEATDSSNSTSGSSGASSNRTLTDGEFAGDEADFAQELEKYESILVFSNLPLTVSSSTTATITHRSQYSKRTNSLLTAVLGIFISSSVNLTTTYRLDSPLIRTLSLTQQDLVWAALLGHDEYKRDVMTAVRRNGGKMFLVIGVKVARNADVQKEVSRGKVVSGKLQVDAGSGVGVQGLARVERVAGGKNGEGVNIGVVGSHVRGVVDEGGRKERLPGDRAFAVEYREVRLRLKLEIRGSKGREEKPSRQDKRDSWARKRWYSLDARSRSTYSDFERPYRLPRLDDRSTDSDSDTYCDADMYCDTDMHCDSEMYWSDFDYYINEDKHQINIDGGDEYELELKEEVYVQDIDAL</sequence>
<dbReference type="EMBL" id="ML121612">
    <property type="protein sequence ID" value="RPB18719.1"/>
    <property type="molecule type" value="Genomic_DNA"/>
</dbReference>
<reference evidence="2 3" key="1">
    <citation type="journal article" date="2018" name="Nat. Ecol. Evol.">
        <title>Pezizomycetes genomes reveal the molecular basis of ectomycorrhizal truffle lifestyle.</title>
        <authorList>
            <person name="Murat C."/>
            <person name="Payen T."/>
            <person name="Noel B."/>
            <person name="Kuo A."/>
            <person name="Morin E."/>
            <person name="Chen J."/>
            <person name="Kohler A."/>
            <person name="Krizsan K."/>
            <person name="Balestrini R."/>
            <person name="Da Silva C."/>
            <person name="Montanini B."/>
            <person name="Hainaut M."/>
            <person name="Levati E."/>
            <person name="Barry K.W."/>
            <person name="Belfiori B."/>
            <person name="Cichocki N."/>
            <person name="Clum A."/>
            <person name="Dockter R.B."/>
            <person name="Fauchery L."/>
            <person name="Guy J."/>
            <person name="Iotti M."/>
            <person name="Le Tacon F."/>
            <person name="Lindquist E.A."/>
            <person name="Lipzen A."/>
            <person name="Malagnac F."/>
            <person name="Mello A."/>
            <person name="Molinier V."/>
            <person name="Miyauchi S."/>
            <person name="Poulain J."/>
            <person name="Riccioni C."/>
            <person name="Rubini A."/>
            <person name="Sitrit Y."/>
            <person name="Splivallo R."/>
            <person name="Traeger S."/>
            <person name="Wang M."/>
            <person name="Zifcakova L."/>
            <person name="Wipf D."/>
            <person name="Zambonelli A."/>
            <person name="Paolocci F."/>
            <person name="Nowrousian M."/>
            <person name="Ottonello S."/>
            <person name="Baldrian P."/>
            <person name="Spatafora J.W."/>
            <person name="Henrissat B."/>
            <person name="Nagy L.G."/>
            <person name="Aury J.M."/>
            <person name="Wincker P."/>
            <person name="Grigoriev I.V."/>
            <person name="Bonfante P."/>
            <person name="Martin F.M."/>
        </authorList>
    </citation>
    <scope>NUCLEOTIDE SEQUENCE [LARGE SCALE GENOMIC DNA]</scope>
    <source>
        <strain evidence="2 3">ATCC MYA-4762</strain>
    </source>
</reference>
<feature type="region of interest" description="Disordered" evidence="1">
    <location>
        <begin position="23"/>
        <end position="43"/>
    </location>
</feature>
<dbReference type="Proteomes" id="UP000267821">
    <property type="component" value="Unassembled WGS sequence"/>
</dbReference>
<evidence type="ECO:0000313" key="3">
    <source>
        <dbReference type="Proteomes" id="UP000267821"/>
    </source>
</evidence>
<proteinExistence type="predicted"/>